<feature type="region of interest" description="Disordered" evidence="1">
    <location>
        <begin position="412"/>
        <end position="447"/>
    </location>
</feature>
<dbReference type="eggNOG" id="KOG4177">
    <property type="taxonomic scope" value="Eukaryota"/>
</dbReference>
<keyword evidence="3" id="KW-0808">Transferase</keyword>
<name>A0A093XPP5_TALMA</name>
<sequence>MAALMLWLELRHSRIKRVPDARQRNATYSYKRPSGCLPGMASETFDGLCQQVYSQLYNKLERKDDPNLRFATNGTAERILHSDLLLRLFQSLLVADYTAVQQFGLTEDELVDRVDDRELHNFLAVLLFASCGIEAARRFTRKLVARNEWPLRGRATGNEIHLLPASRDDLLHLFKDSVVVDKFCSLQACFSTVIIHNRQEVVVESLTSQRLPYLEEEELGSGSFGKVFKVKIAKGHFKDTRHGTLNATIMDVARKDYITTTQFDGEKERNMMERILTGSTRKCENILGNYGSLRIGTNAYSLFMPCAICDLSDYMTKHHPTRPSSVHEKAQIVLSAKGLAEGLDFLHNEMKGPDQQDMVCYHMDLKPSNILIFRDTAYDGGTRFVWKLSDFGMARVKYRRRGQTVEREEMDFNSAFLPRIQPETERSPSGTRNRRGEGTYLPPESLTSTRTMTTASDVWALGCVLSVVFAYLEDGGEGVENYQRRRLRHGDSDGYDRFFVRGGSSTSRRNACSPIYAEIFGAQGLVLDHRKRDGVKTVKEKLSQTYTYFKTMPPVENHPEEHHTWMNRIRHRGNSPLSNWQVDSWQLSAAEGLKGCEISPKGDLVAYWSDTKIRLYNELSLPPQMNFGEPPVVSPAAEYTLSLTDCIWKSIALTDRFLIASTTGAVFQCYIYDLVFIRQYRITLPLPEICRLAISPDSKMLVCVMQSKEEGQECGSVFLVPIEELIEEAPRQMTPSTQGSSESEGSLSRRGLPHDSTTLRLDWSASDITYISYPTYDEVYLIVQPQITARSRENEIPIIHLSLKSRPRLLQTVLVRSQGLDPGNTVGLFTAFTAFRQQQAMCAFIAREKQLYIQNLAEPGSIAVENTIKNYRVLKLVMDWNDRKIFALGTPSGTNRVYLLEMTVPQSEVDKVTVTELVSLPGLSQDDEFTQVLSSSFSQHGGDYILVAALTNASRRWIYRISLPDSSTAA</sequence>
<dbReference type="CDD" id="cd00180">
    <property type="entry name" value="PKc"/>
    <property type="match status" value="1"/>
</dbReference>
<dbReference type="InterPro" id="IPR011009">
    <property type="entry name" value="Kinase-like_dom_sf"/>
</dbReference>
<dbReference type="PANTHER" id="PTHR24359:SF1">
    <property type="entry name" value="INHIBITOR OF NUCLEAR FACTOR KAPPA-B KINASE EPSILON SUBUNIT HOMOLOG 1-RELATED"/>
    <property type="match status" value="1"/>
</dbReference>
<dbReference type="EMBL" id="JPOX01000016">
    <property type="protein sequence ID" value="KFX47182.1"/>
    <property type="molecule type" value="Genomic_DNA"/>
</dbReference>
<reference evidence="3" key="1">
    <citation type="journal article" date="2014" name="PLoS Genet.">
        <title>Signature Gene Expression Reveals Novel Clues to the Molecular Mechanisms of Dimorphic Transition in Penicillium marneffei.</title>
        <authorList>
            <person name="Yang E."/>
            <person name="Wang G."/>
            <person name="Cai J."/>
            <person name="Woo P.C."/>
            <person name="Lau S.K."/>
            <person name="Yuen K.-Y."/>
            <person name="Chow W.-N."/>
            <person name="Lin X."/>
        </authorList>
    </citation>
    <scope>NUCLEOTIDE SEQUENCE [LARGE SCALE GENOMIC DNA]</scope>
    <source>
        <strain evidence="3">PM1</strain>
    </source>
</reference>
<dbReference type="GO" id="GO:0005524">
    <property type="term" value="F:ATP binding"/>
    <property type="evidence" value="ECO:0007669"/>
    <property type="project" value="InterPro"/>
</dbReference>
<keyword evidence="3" id="KW-0418">Kinase</keyword>
<dbReference type="AlphaFoldDB" id="A0A093XPP5"/>
<protein>
    <submittedName>
        <fullName evidence="3">Putative cyclin-dependent kinase 9</fullName>
    </submittedName>
</protein>
<dbReference type="InterPro" id="IPR000719">
    <property type="entry name" value="Prot_kinase_dom"/>
</dbReference>
<dbReference type="PROSITE" id="PS50011">
    <property type="entry name" value="PROTEIN_KINASE_DOM"/>
    <property type="match status" value="1"/>
</dbReference>
<accession>A0A093XPP5</accession>
<feature type="domain" description="Protein kinase" evidence="2">
    <location>
        <begin position="213"/>
        <end position="549"/>
    </location>
</feature>
<organism evidence="3">
    <name type="scientific">Talaromyces marneffei PM1</name>
    <dbReference type="NCBI Taxonomy" id="1077442"/>
    <lineage>
        <taxon>Eukaryota</taxon>
        <taxon>Fungi</taxon>
        <taxon>Dikarya</taxon>
        <taxon>Ascomycota</taxon>
        <taxon>Pezizomycotina</taxon>
        <taxon>Eurotiomycetes</taxon>
        <taxon>Eurotiomycetidae</taxon>
        <taxon>Eurotiales</taxon>
        <taxon>Trichocomaceae</taxon>
        <taxon>Talaromyces</taxon>
        <taxon>Talaromyces sect. Talaromyces</taxon>
    </lineage>
</organism>
<dbReference type="PANTHER" id="PTHR24359">
    <property type="entry name" value="SERINE/THREONINE-PROTEIN KINASE SBK1"/>
    <property type="match status" value="1"/>
</dbReference>
<dbReference type="Gene3D" id="1.10.510.10">
    <property type="entry name" value="Transferase(Phosphotransferase) domain 1"/>
    <property type="match status" value="1"/>
</dbReference>
<dbReference type="Pfam" id="PF00069">
    <property type="entry name" value="Pkinase"/>
    <property type="match status" value="1"/>
</dbReference>
<evidence type="ECO:0000259" key="2">
    <source>
        <dbReference type="PROSITE" id="PS50011"/>
    </source>
</evidence>
<feature type="compositionally biased region" description="Low complexity" evidence="1">
    <location>
        <begin position="739"/>
        <end position="750"/>
    </location>
</feature>
<dbReference type="GO" id="GO:0004674">
    <property type="term" value="F:protein serine/threonine kinase activity"/>
    <property type="evidence" value="ECO:0007669"/>
    <property type="project" value="TreeGrafter"/>
</dbReference>
<dbReference type="PROSITE" id="PS00108">
    <property type="entry name" value="PROTEIN_KINASE_ST"/>
    <property type="match status" value="1"/>
</dbReference>
<dbReference type="EMBL" id="JPOX01000016">
    <property type="protein sequence ID" value="KFX47183.1"/>
    <property type="molecule type" value="Genomic_DNA"/>
</dbReference>
<evidence type="ECO:0000256" key="1">
    <source>
        <dbReference type="SAM" id="MobiDB-lite"/>
    </source>
</evidence>
<comment type="caution">
    <text evidence="3">The sequence shown here is derived from an EMBL/GenBank/DDBJ whole genome shotgun (WGS) entry which is preliminary data.</text>
</comment>
<dbReference type="InterPro" id="IPR008271">
    <property type="entry name" value="Ser/Thr_kinase_AS"/>
</dbReference>
<dbReference type="SUPFAM" id="SSF56112">
    <property type="entry name" value="Protein kinase-like (PK-like)"/>
    <property type="match status" value="1"/>
</dbReference>
<dbReference type="SMART" id="SM00220">
    <property type="entry name" value="S_TKc"/>
    <property type="match status" value="1"/>
</dbReference>
<gene>
    <name evidence="3" type="ORF">GQ26_0162040</name>
</gene>
<dbReference type="SUPFAM" id="SSF82171">
    <property type="entry name" value="DPP6 N-terminal domain-like"/>
    <property type="match status" value="1"/>
</dbReference>
<proteinExistence type="predicted"/>
<evidence type="ECO:0000313" key="3">
    <source>
        <dbReference type="EMBL" id="KFX47183.1"/>
    </source>
</evidence>
<feature type="region of interest" description="Disordered" evidence="1">
    <location>
        <begin position="730"/>
        <end position="753"/>
    </location>
</feature>
<dbReference type="HOGENOM" id="CLU_013327_0_0_1"/>